<dbReference type="EMBL" id="JAGQDG010000001">
    <property type="protein sequence ID" value="MBQ0933885.1"/>
    <property type="molecule type" value="Genomic_DNA"/>
</dbReference>
<proteinExistence type="predicted"/>
<accession>A0ABS5DRY0</accession>
<name>A0ABS5DRY0_9BURK</name>
<dbReference type="Pfam" id="PF05159">
    <property type="entry name" value="Capsule_synth"/>
    <property type="match status" value="4"/>
</dbReference>
<reference evidence="1 2" key="1">
    <citation type="submission" date="2021-04" db="EMBL/GenBank/DDBJ databases">
        <title>The genome sequence of type strain Ideonella paludis KCTC 32238.</title>
        <authorList>
            <person name="Liu Y."/>
        </authorList>
    </citation>
    <scope>NUCLEOTIDE SEQUENCE [LARGE SCALE GENOMIC DNA]</scope>
    <source>
        <strain evidence="1 2">KCTC 32238</strain>
    </source>
</reference>
<gene>
    <name evidence="1" type="ORF">KAK11_00995</name>
</gene>
<dbReference type="CDD" id="cd16439">
    <property type="entry name" value="beta_Kdo_transferase_KpsC_2"/>
    <property type="match status" value="1"/>
</dbReference>
<sequence length="688" mass="75891">MSELDAADPLHGLSAVLAHGRLLASNETLADLLAPVRVIPARPRFVGDAQAVLAWGRKPSAERAEAWAQEQGLPILRLEDGFLRSMALGPDSPALSLVVDDQGIYYDASQPSRLETLIRQPLSAEEAARGQALVNAWREARASKYNHAREHPEWARDGDVLVVDQTFGDASIAYGQARAASFTQMLQAALDEHPQARILLKVHPDVLAGRKRGHFSQISQTLSPAARQRLQWLATDAHPPGLLEHVAAVYTVTSQMGFEALLWGKPVRCFGMPFYAGWGLTQDELPAPARREARSLAALTHAALARYPRYISPETGQACTVEDLLSWVGLQRRCRERFAPSVVAVGFSAWKRPIVEDFFAGSEVRFQGPRKPIAPGSTLVLWGQRELPPAAQGLTPPVQVVRLEDGFLRSVGLGADLVRPLSWVMDRSGLYYNASQPSDLEHLLLNTDFSPALKARAAQLRARILALGVTKYNVGQTAWSRPDTPRPVVLVVGQVEDDAALRWGAPGINTNLGLLKAVRAERPDAYLIYKPHPDVVAQLREPGAKEARAVHFCDEIITDTPMDKLLRLVDQVHVLTSLAGFEALLRGTPVVVWGCPFYAGWGLTDDRQPLMRPRRPLDLDSLTAATLVLYPSYVSRHSGHFCTPERAVDELQHWRDTEGPTSTTLPRQAWRMALRWGKRLRDSANPSN</sequence>
<comment type="caution">
    <text evidence="1">The sequence shown here is derived from an EMBL/GenBank/DDBJ whole genome shotgun (WGS) entry which is preliminary data.</text>
</comment>
<dbReference type="InterPro" id="IPR007833">
    <property type="entry name" value="Capsule_polysaccharide_synth"/>
</dbReference>
<organism evidence="1 2">
    <name type="scientific">Ideonella paludis</name>
    <dbReference type="NCBI Taxonomy" id="1233411"/>
    <lineage>
        <taxon>Bacteria</taxon>
        <taxon>Pseudomonadati</taxon>
        <taxon>Pseudomonadota</taxon>
        <taxon>Betaproteobacteria</taxon>
        <taxon>Burkholderiales</taxon>
        <taxon>Sphaerotilaceae</taxon>
        <taxon>Ideonella</taxon>
    </lineage>
</organism>
<protein>
    <submittedName>
        <fullName evidence="1">Capsular polysaccharide biosynthesis protein</fullName>
    </submittedName>
</protein>
<dbReference type="RefSeq" id="WP_210805265.1">
    <property type="nucleotide sequence ID" value="NZ_JAGQDG010000001.1"/>
</dbReference>
<dbReference type="Proteomes" id="UP000672097">
    <property type="component" value="Unassembled WGS sequence"/>
</dbReference>
<keyword evidence="2" id="KW-1185">Reference proteome</keyword>
<evidence type="ECO:0000313" key="2">
    <source>
        <dbReference type="Proteomes" id="UP000672097"/>
    </source>
</evidence>
<evidence type="ECO:0000313" key="1">
    <source>
        <dbReference type="EMBL" id="MBQ0933885.1"/>
    </source>
</evidence>
<dbReference type="CDD" id="cd16440">
    <property type="entry name" value="beta_Kdo_transferase_KpsC_1"/>
    <property type="match status" value="1"/>
</dbReference>